<accession>A0AAW1CEB2</accession>
<feature type="signal peptide" evidence="3">
    <location>
        <begin position="1"/>
        <end position="17"/>
    </location>
</feature>
<evidence type="ECO:0000313" key="6">
    <source>
        <dbReference type="Proteomes" id="UP001461498"/>
    </source>
</evidence>
<evidence type="ECO:0000256" key="3">
    <source>
        <dbReference type="SAM" id="SignalP"/>
    </source>
</evidence>
<comment type="caution">
    <text evidence="4">The sequence shown here is derived from an EMBL/GenBank/DDBJ whole genome shotgun (WGS) entry which is preliminary data.</text>
</comment>
<dbReference type="InterPro" id="IPR000618">
    <property type="entry name" value="Insect_cuticle"/>
</dbReference>
<evidence type="ECO:0000313" key="4">
    <source>
        <dbReference type="EMBL" id="KAK9496881.1"/>
    </source>
</evidence>
<dbReference type="PANTHER" id="PTHR12236">
    <property type="entry name" value="STRUCTURAL CONTITUENT OF CUTICLE"/>
    <property type="match status" value="1"/>
</dbReference>
<feature type="chain" id="PRO_5044717600" description="Cuticle protein" evidence="3">
    <location>
        <begin position="18"/>
        <end position="201"/>
    </location>
</feature>
<dbReference type="PANTHER" id="PTHR12236:SF75">
    <property type="entry name" value="CUTICULAR PROTEIN 62BB, ISOFORM A"/>
    <property type="match status" value="1"/>
</dbReference>
<dbReference type="AlphaFoldDB" id="A0AAW1CEB2"/>
<dbReference type="Pfam" id="PF00379">
    <property type="entry name" value="Chitin_bind_4"/>
    <property type="match status" value="1"/>
</dbReference>
<reference evidence="4 6" key="1">
    <citation type="submission" date="2022-12" db="EMBL/GenBank/DDBJ databases">
        <title>Chromosome-level genome assembly of true bugs.</title>
        <authorList>
            <person name="Ma L."/>
            <person name="Li H."/>
        </authorList>
    </citation>
    <scope>NUCLEOTIDE SEQUENCE [LARGE SCALE GENOMIC DNA]</scope>
    <source>
        <strain evidence="4">Lab_2022b</strain>
    </source>
</reference>
<gene>
    <name evidence="5" type="ORF">O3M35_006752</name>
    <name evidence="4" type="ORF">O3M35_012889</name>
</gene>
<dbReference type="PRINTS" id="PR00947">
    <property type="entry name" value="CUTICLE"/>
</dbReference>
<keyword evidence="1 2" id="KW-0193">Cuticle</keyword>
<dbReference type="GO" id="GO:0005615">
    <property type="term" value="C:extracellular space"/>
    <property type="evidence" value="ECO:0007669"/>
    <property type="project" value="TreeGrafter"/>
</dbReference>
<keyword evidence="6" id="KW-1185">Reference proteome</keyword>
<dbReference type="EMBL" id="JAPXFL010000003">
    <property type="protein sequence ID" value="KAK9509435.1"/>
    <property type="molecule type" value="Genomic_DNA"/>
</dbReference>
<dbReference type="GO" id="GO:0031012">
    <property type="term" value="C:extracellular matrix"/>
    <property type="evidence" value="ECO:0007669"/>
    <property type="project" value="TreeGrafter"/>
</dbReference>
<dbReference type="EMBL" id="JAPXFL010000041">
    <property type="protein sequence ID" value="KAK9496881.1"/>
    <property type="molecule type" value="Genomic_DNA"/>
</dbReference>
<dbReference type="PROSITE" id="PS00233">
    <property type="entry name" value="CHIT_BIND_RR_1"/>
    <property type="match status" value="1"/>
</dbReference>
<evidence type="ECO:0008006" key="7">
    <source>
        <dbReference type="Google" id="ProtNLM"/>
    </source>
</evidence>
<organism evidence="4 6">
    <name type="scientific">Rhynocoris fuscipes</name>
    <dbReference type="NCBI Taxonomy" id="488301"/>
    <lineage>
        <taxon>Eukaryota</taxon>
        <taxon>Metazoa</taxon>
        <taxon>Ecdysozoa</taxon>
        <taxon>Arthropoda</taxon>
        <taxon>Hexapoda</taxon>
        <taxon>Insecta</taxon>
        <taxon>Pterygota</taxon>
        <taxon>Neoptera</taxon>
        <taxon>Paraneoptera</taxon>
        <taxon>Hemiptera</taxon>
        <taxon>Heteroptera</taxon>
        <taxon>Panheteroptera</taxon>
        <taxon>Cimicomorpha</taxon>
        <taxon>Reduviidae</taxon>
        <taxon>Harpactorinae</taxon>
        <taxon>Harpactorini</taxon>
        <taxon>Rhynocoris</taxon>
    </lineage>
</organism>
<dbReference type="PROSITE" id="PS51155">
    <property type="entry name" value="CHIT_BIND_RR_2"/>
    <property type="match status" value="1"/>
</dbReference>
<sequence length="201" mass="21134">MFNKIIVAVFLVGSAIALPIELPSGHIISSGGYSSQSYISHAAPLAVAHAPLAVAHAPLAVAHAAPLAIAHAPALAIKAAPALAIKAAPVAKQIIEYVDAHPAYQFEYSVHDAHTGDVKEQSETRDGDVVKGQYSLIEPDGSKRIVEYTADDHNGFNAIVHREHNQHPQVLQKVAVAAPAIAYKAAPIAIKAAPLLTSYHH</sequence>
<proteinExistence type="predicted"/>
<evidence type="ECO:0000256" key="2">
    <source>
        <dbReference type="PROSITE-ProRule" id="PRU00497"/>
    </source>
</evidence>
<dbReference type="Proteomes" id="UP001461498">
    <property type="component" value="Unassembled WGS sequence"/>
</dbReference>
<protein>
    <recommendedName>
        <fullName evidence="7">Cuticle protein</fullName>
    </recommendedName>
</protein>
<name>A0AAW1CEB2_9HEMI</name>
<evidence type="ECO:0000256" key="1">
    <source>
        <dbReference type="ARBA" id="ARBA00022460"/>
    </source>
</evidence>
<dbReference type="GO" id="GO:0042302">
    <property type="term" value="F:structural constituent of cuticle"/>
    <property type="evidence" value="ECO:0007669"/>
    <property type="project" value="UniProtKB-UniRule"/>
</dbReference>
<dbReference type="InterPro" id="IPR031311">
    <property type="entry name" value="CHIT_BIND_RR_consensus"/>
</dbReference>
<evidence type="ECO:0000313" key="5">
    <source>
        <dbReference type="EMBL" id="KAK9509435.1"/>
    </source>
</evidence>
<keyword evidence="3" id="KW-0732">Signal</keyword>
<dbReference type="InterPro" id="IPR051217">
    <property type="entry name" value="Insect_Cuticle_Struc_Prot"/>
</dbReference>